<dbReference type="Pfam" id="PF00581">
    <property type="entry name" value="Rhodanese"/>
    <property type="match status" value="1"/>
</dbReference>
<dbReference type="InterPro" id="IPR036873">
    <property type="entry name" value="Rhodanese-like_dom_sf"/>
</dbReference>
<dbReference type="Proteomes" id="UP000605013">
    <property type="component" value="Unassembled WGS sequence"/>
</dbReference>
<dbReference type="SUPFAM" id="SSF52821">
    <property type="entry name" value="Rhodanese/Cell cycle control phosphatase"/>
    <property type="match status" value="1"/>
</dbReference>
<proteinExistence type="predicted"/>
<sequence>MSIFTALFGSKTSNNNYIKVLSAQEFRAQITNKNVQLIDVRTPKEYNSGHIKNAKNIDFFSSKFNAQFDKLDKDKAIYVYCRSGSRSKQASKKIVTLGFKEIYDLKGGFLNYN</sequence>
<dbReference type="PANTHER" id="PTHR43031">
    <property type="entry name" value="FAD-DEPENDENT OXIDOREDUCTASE"/>
    <property type="match status" value="1"/>
</dbReference>
<accession>A0ABS1WHS8</accession>
<dbReference type="SMART" id="SM00450">
    <property type="entry name" value="RHOD"/>
    <property type="match status" value="1"/>
</dbReference>
<comment type="caution">
    <text evidence="2">The sequence shown here is derived from an EMBL/GenBank/DDBJ whole genome shotgun (WGS) entry which is preliminary data.</text>
</comment>
<keyword evidence="3" id="KW-1185">Reference proteome</keyword>
<dbReference type="InterPro" id="IPR050229">
    <property type="entry name" value="GlpE_sulfurtransferase"/>
</dbReference>
<organism evidence="2 3">
    <name type="scientific">Olleya sediminilitoris</name>
    <dbReference type="NCBI Taxonomy" id="2795739"/>
    <lineage>
        <taxon>Bacteria</taxon>
        <taxon>Pseudomonadati</taxon>
        <taxon>Bacteroidota</taxon>
        <taxon>Flavobacteriia</taxon>
        <taxon>Flavobacteriales</taxon>
        <taxon>Flavobacteriaceae</taxon>
    </lineage>
</organism>
<feature type="domain" description="Rhodanese" evidence="1">
    <location>
        <begin position="31"/>
        <end position="113"/>
    </location>
</feature>
<evidence type="ECO:0000313" key="2">
    <source>
        <dbReference type="EMBL" id="MBL7558671.1"/>
    </source>
</evidence>
<evidence type="ECO:0000313" key="3">
    <source>
        <dbReference type="Proteomes" id="UP000605013"/>
    </source>
</evidence>
<dbReference type="InterPro" id="IPR001763">
    <property type="entry name" value="Rhodanese-like_dom"/>
</dbReference>
<gene>
    <name evidence="2" type="ORF">JAO71_02555</name>
</gene>
<reference evidence="2 3" key="1">
    <citation type="submission" date="2020-12" db="EMBL/GenBank/DDBJ databases">
        <title>Olleya sediminilitoris sp. nov., isolated from a tidal flat.</title>
        <authorList>
            <person name="Park S."/>
            <person name="Yoon J.-H."/>
        </authorList>
    </citation>
    <scope>NUCLEOTIDE SEQUENCE [LARGE SCALE GENOMIC DNA]</scope>
    <source>
        <strain evidence="2 3">YSTF-M6</strain>
    </source>
</reference>
<protein>
    <submittedName>
        <fullName evidence="2">Rhodanese-like domain-containing protein</fullName>
    </submittedName>
</protein>
<dbReference type="EMBL" id="JAEMEF010000002">
    <property type="protein sequence ID" value="MBL7558671.1"/>
    <property type="molecule type" value="Genomic_DNA"/>
</dbReference>
<name>A0ABS1WHS8_9FLAO</name>
<dbReference type="PROSITE" id="PS50206">
    <property type="entry name" value="RHODANESE_3"/>
    <property type="match status" value="1"/>
</dbReference>
<evidence type="ECO:0000259" key="1">
    <source>
        <dbReference type="PROSITE" id="PS50206"/>
    </source>
</evidence>
<dbReference type="PANTHER" id="PTHR43031:SF18">
    <property type="entry name" value="RHODANESE-RELATED SULFURTRANSFERASES"/>
    <property type="match status" value="1"/>
</dbReference>
<dbReference type="CDD" id="cd00158">
    <property type="entry name" value="RHOD"/>
    <property type="match status" value="1"/>
</dbReference>
<dbReference type="Gene3D" id="3.40.250.10">
    <property type="entry name" value="Rhodanese-like domain"/>
    <property type="match status" value="1"/>
</dbReference>